<dbReference type="AlphaFoldDB" id="A0AAE1LNN8"/>
<evidence type="ECO:0000256" key="2">
    <source>
        <dbReference type="ARBA" id="ARBA00022475"/>
    </source>
</evidence>
<evidence type="ECO:0000313" key="10">
    <source>
        <dbReference type="EMBL" id="KAK3926991.1"/>
    </source>
</evidence>
<evidence type="ECO:0000313" key="11">
    <source>
        <dbReference type="Proteomes" id="UP001219518"/>
    </source>
</evidence>
<dbReference type="GO" id="GO:0007635">
    <property type="term" value="P:chemosensory behavior"/>
    <property type="evidence" value="ECO:0007669"/>
    <property type="project" value="TreeGrafter"/>
</dbReference>
<dbReference type="EMBL" id="JAHWGI010001273">
    <property type="protein sequence ID" value="KAK3926991.1"/>
    <property type="molecule type" value="Genomic_DNA"/>
</dbReference>
<keyword evidence="2 8" id="KW-1003">Cell membrane</keyword>
<reference evidence="10" key="1">
    <citation type="submission" date="2021-07" db="EMBL/GenBank/DDBJ databases">
        <authorList>
            <person name="Catto M.A."/>
            <person name="Jacobson A."/>
            <person name="Kennedy G."/>
            <person name="Labadie P."/>
            <person name="Hunt B.G."/>
            <person name="Srinivasan R."/>
        </authorList>
    </citation>
    <scope>NUCLEOTIDE SEQUENCE</scope>
    <source>
        <strain evidence="10">PL_HMW_Pooled</strain>
        <tissue evidence="10">Head</tissue>
    </source>
</reference>
<evidence type="ECO:0000256" key="7">
    <source>
        <dbReference type="ARBA" id="ARBA00023224"/>
    </source>
</evidence>
<comment type="function">
    <text evidence="8">Gustatory receptor which mediates acceptance or avoidance behavior, depending on its substrates.</text>
</comment>
<evidence type="ECO:0000256" key="9">
    <source>
        <dbReference type="SAM" id="MobiDB-lite"/>
    </source>
</evidence>
<comment type="caution">
    <text evidence="8">Lacks conserved residue(s) required for the propagation of feature annotation.</text>
</comment>
<keyword evidence="5 8" id="KW-0472">Membrane</keyword>
<keyword evidence="7 8" id="KW-0807">Transducer</keyword>
<reference evidence="10" key="2">
    <citation type="journal article" date="2023" name="BMC Genomics">
        <title>Pest status, molecular evolution, and epigenetic factors derived from the genome assembly of Frankliniella fusca, a thysanopteran phytovirus vector.</title>
        <authorList>
            <person name="Catto M.A."/>
            <person name="Labadie P.E."/>
            <person name="Jacobson A.L."/>
            <person name="Kennedy G.G."/>
            <person name="Srinivasan R."/>
            <person name="Hunt B.G."/>
        </authorList>
    </citation>
    <scope>NUCLEOTIDE SEQUENCE</scope>
    <source>
        <strain evidence="10">PL_HMW_Pooled</strain>
    </source>
</reference>
<sequence>MVRHRRNVPYRPRLHIVSTDRFVTRGAQVATWLMCVLRILVMVSGARRRAVLAELVQCVRAYCARHPVTARGWRAVGATLLLLPVHAVLVAYFVTATISVAAVVPFWTKVRIVYAFTSVATETILAYVVVLLPVAVIGSLAGDLRADCELHVANANAARTWRTMRRVRPLEPVLLEPPPPSFKSVSRMLELWPVSSAHRRAAPPRDLWPIPPPPDGLRSPPTTATPAGLGGGEWATEKVVKAVAAADLWPMPTPLVAASAMPWTWLRARAFCSPEPPGPEPELRPEPLAWRSLRQRQQLLYDLSMATCAVFEWRLLCIVLTTLLYATLHLTSVVQALSYAGPVRIPLVPETVYVIVYLAYFVVLCCTYQWFSFESIKMARTMQNYLVSCLSIDLQDRKEIALFMEQISTQELQCSVLGLFDLDTETMITVISGVCSYVFVMLQFNVRLR</sequence>
<proteinExistence type="inferred from homology"/>
<dbReference type="PANTHER" id="PTHR21143">
    <property type="entry name" value="INVERTEBRATE GUSTATORY RECEPTOR"/>
    <property type="match status" value="1"/>
</dbReference>
<keyword evidence="4 8" id="KW-1133">Transmembrane helix</keyword>
<name>A0AAE1LNN8_9NEOP</name>
<comment type="caution">
    <text evidence="10">The sequence shown here is derived from an EMBL/GenBank/DDBJ whole genome shotgun (WGS) entry which is preliminary data.</text>
</comment>
<keyword evidence="6 8" id="KW-0675">Receptor</keyword>
<dbReference type="InterPro" id="IPR013604">
    <property type="entry name" value="7TM_chemorcpt"/>
</dbReference>
<feature type="region of interest" description="Disordered" evidence="9">
    <location>
        <begin position="203"/>
        <end position="231"/>
    </location>
</feature>
<dbReference type="GO" id="GO:0007165">
    <property type="term" value="P:signal transduction"/>
    <property type="evidence" value="ECO:0007669"/>
    <property type="project" value="UniProtKB-KW"/>
</dbReference>
<evidence type="ECO:0000256" key="1">
    <source>
        <dbReference type="ARBA" id="ARBA00004651"/>
    </source>
</evidence>
<dbReference type="GO" id="GO:0005886">
    <property type="term" value="C:plasma membrane"/>
    <property type="evidence" value="ECO:0007669"/>
    <property type="project" value="UniProtKB-SubCell"/>
</dbReference>
<keyword evidence="11" id="KW-1185">Reference proteome</keyword>
<dbReference type="GO" id="GO:0030425">
    <property type="term" value="C:dendrite"/>
    <property type="evidence" value="ECO:0007669"/>
    <property type="project" value="TreeGrafter"/>
</dbReference>
<dbReference type="PANTHER" id="PTHR21143:SF104">
    <property type="entry name" value="GUSTATORY RECEPTOR 8A-RELATED"/>
    <property type="match status" value="1"/>
</dbReference>
<keyword evidence="3 8" id="KW-0812">Transmembrane</keyword>
<feature type="transmembrane region" description="Helical" evidence="8">
    <location>
        <begin position="124"/>
        <end position="142"/>
    </location>
</feature>
<feature type="transmembrane region" description="Helical" evidence="8">
    <location>
        <begin position="80"/>
        <end position="104"/>
    </location>
</feature>
<accession>A0AAE1LNN8</accession>
<feature type="transmembrane region" description="Helical" evidence="8">
    <location>
        <begin position="352"/>
        <end position="371"/>
    </location>
</feature>
<feature type="transmembrane region" description="Helical" evidence="8">
    <location>
        <begin position="322"/>
        <end position="340"/>
    </location>
</feature>
<gene>
    <name evidence="10" type="ORF">KUF71_015326</name>
</gene>
<comment type="subcellular location">
    <subcellularLocation>
        <location evidence="1 8">Cell membrane</location>
        <topology evidence="1 8">Multi-pass membrane protein</topology>
    </subcellularLocation>
</comment>
<organism evidence="10 11">
    <name type="scientific">Frankliniella fusca</name>
    <dbReference type="NCBI Taxonomy" id="407009"/>
    <lineage>
        <taxon>Eukaryota</taxon>
        <taxon>Metazoa</taxon>
        <taxon>Ecdysozoa</taxon>
        <taxon>Arthropoda</taxon>
        <taxon>Hexapoda</taxon>
        <taxon>Insecta</taxon>
        <taxon>Pterygota</taxon>
        <taxon>Neoptera</taxon>
        <taxon>Paraneoptera</taxon>
        <taxon>Thysanoptera</taxon>
        <taxon>Terebrantia</taxon>
        <taxon>Thripoidea</taxon>
        <taxon>Thripidae</taxon>
        <taxon>Frankliniella</taxon>
    </lineage>
</organism>
<dbReference type="Pfam" id="PF08395">
    <property type="entry name" value="7tm_7"/>
    <property type="match status" value="1"/>
</dbReference>
<dbReference type="Proteomes" id="UP001219518">
    <property type="component" value="Unassembled WGS sequence"/>
</dbReference>
<dbReference type="GO" id="GO:0008049">
    <property type="term" value="P:male courtship behavior"/>
    <property type="evidence" value="ECO:0007669"/>
    <property type="project" value="TreeGrafter"/>
</dbReference>
<evidence type="ECO:0000256" key="3">
    <source>
        <dbReference type="ARBA" id="ARBA00022692"/>
    </source>
</evidence>
<evidence type="ECO:0000256" key="8">
    <source>
        <dbReference type="RuleBase" id="RU363108"/>
    </source>
</evidence>
<dbReference type="GO" id="GO:0050909">
    <property type="term" value="P:sensory perception of taste"/>
    <property type="evidence" value="ECO:0007669"/>
    <property type="project" value="InterPro"/>
</dbReference>
<dbReference type="GO" id="GO:0030424">
    <property type="term" value="C:axon"/>
    <property type="evidence" value="ECO:0007669"/>
    <property type="project" value="TreeGrafter"/>
</dbReference>
<evidence type="ECO:0000256" key="4">
    <source>
        <dbReference type="ARBA" id="ARBA00022989"/>
    </source>
</evidence>
<evidence type="ECO:0000256" key="5">
    <source>
        <dbReference type="ARBA" id="ARBA00023136"/>
    </source>
</evidence>
<comment type="similarity">
    <text evidence="8">Belongs to the insect chemoreceptor superfamily. Gustatory receptor (GR) family.</text>
</comment>
<protein>
    <recommendedName>
        <fullName evidence="8">Gustatory receptor</fullName>
    </recommendedName>
</protein>
<dbReference type="GO" id="GO:0043025">
    <property type="term" value="C:neuronal cell body"/>
    <property type="evidence" value="ECO:0007669"/>
    <property type="project" value="TreeGrafter"/>
</dbReference>
<evidence type="ECO:0000256" key="6">
    <source>
        <dbReference type="ARBA" id="ARBA00023170"/>
    </source>
</evidence>